<reference evidence="2 3" key="1">
    <citation type="journal article" date="2013" name="Int. J. Syst. Evol. Microbiol.">
        <title>Tumebacillus flagellatus sp. nov., an alpha-amylase/pullulanase-producing bacterium isolated from cassava wastewater.</title>
        <authorList>
            <person name="Wang Q."/>
            <person name="Xie N."/>
            <person name="Qin Y."/>
            <person name="Shen N."/>
            <person name="Zhu J."/>
            <person name="Mi H."/>
            <person name="Huang R."/>
        </authorList>
    </citation>
    <scope>NUCLEOTIDE SEQUENCE [LARGE SCALE GENOMIC DNA]</scope>
    <source>
        <strain evidence="2 3">GST4</strain>
    </source>
</reference>
<dbReference type="Gene3D" id="3.40.50.300">
    <property type="entry name" value="P-loop containing nucleotide triphosphate hydrolases"/>
    <property type="match status" value="1"/>
</dbReference>
<evidence type="ECO:0000313" key="2">
    <source>
        <dbReference type="EMBL" id="KEO81629.1"/>
    </source>
</evidence>
<dbReference type="Pfam" id="PF13304">
    <property type="entry name" value="AAA_21"/>
    <property type="match status" value="1"/>
</dbReference>
<dbReference type="Proteomes" id="UP000027931">
    <property type="component" value="Unassembled WGS sequence"/>
</dbReference>
<dbReference type="PANTHER" id="PTHR43581">
    <property type="entry name" value="ATP/GTP PHOSPHATASE"/>
    <property type="match status" value="1"/>
</dbReference>
<proteinExistence type="predicted"/>
<dbReference type="RefSeq" id="WP_052036574.1">
    <property type="nucleotide sequence ID" value="NZ_JMIR01000034.1"/>
</dbReference>
<dbReference type="GO" id="GO:0005524">
    <property type="term" value="F:ATP binding"/>
    <property type="evidence" value="ECO:0007669"/>
    <property type="project" value="InterPro"/>
</dbReference>
<accession>A0A074LKL5</accession>
<dbReference type="InterPro" id="IPR003959">
    <property type="entry name" value="ATPase_AAA_core"/>
</dbReference>
<dbReference type="InterPro" id="IPR027417">
    <property type="entry name" value="P-loop_NTPase"/>
</dbReference>
<dbReference type="InterPro" id="IPR051396">
    <property type="entry name" value="Bact_Antivir_Def_Nuclease"/>
</dbReference>
<organism evidence="2 3">
    <name type="scientific">Tumebacillus flagellatus</name>
    <dbReference type="NCBI Taxonomy" id="1157490"/>
    <lineage>
        <taxon>Bacteria</taxon>
        <taxon>Bacillati</taxon>
        <taxon>Bacillota</taxon>
        <taxon>Bacilli</taxon>
        <taxon>Bacillales</taxon>
        <taxon>Alicyclobacillaceae</taxon>
        <taxon>Tumebacillus</taxon>
    </lineage>
</organism>
<dbReference type="STRING" id="1157490.EL26_19835"/>
<keyword evidence="3" id="KW-1185">Reference proteome</keyword>
<gene>
    <name evidence="2" type="ORF">EL26_19835</name>
</gene>
<name>A0A074LKL5_9BACL</name>
<dbReference type="SMART" id="SM00382">
    <property type="entry name" value="AAA"/>
    <property type="match status" value="1"/>
</dbReference>
<sequence>MAEKLANDEKKTFIKSINFENYRGFKNKHVLSLADFGQVTFLSGANNSGKSLIARLFSIFQGHEQFPRGDLSKVSLRMDNFSDKDYHEFDSSEAIKISFEIDCSALGYLSNDFLRSWINRMNGKIFYNFTIMNNLGNIFCYMSVGDGKTETHYFNKVSHKVVYNEDFSMDFDERDAYEFYNTLYHEIRERVLVFDSIRSFDRESNRSFSISGGELLKWLRTRKNHGDIRKAKEQVSHWLLELGLEVPRAVRVDDEDDLLLFTFENHLELSSEEIGTGYTMLYILLMEIARSKKQLILIDEIESHLQPGLIRALLKIIRNQTGVQFVLATHSPAVMEAATAGDYIYRFQKENGQCTFEGFFRSKKGNSREAKMMRSVFDDLGVIPGDALLSNAVIWVEGPSEKLWVRAWLKTYFEVYRKKHKIKGSLLEGLHYSILMTGGSLIKNYSFSEKEISHEDYKVDDQLHVLRVNPNPFVMIDSDNAEAGSKKRLRNLRIAQELNDQNGQSQLFTNKVWEEGELEFHLEEIPNFWLLKGRELENYAHPQLVKEFYKRLCEKSPKVKNVTTLSDSDWDVYSASDGAGSILSERGLTGVDAPSGTLKHKNELAQFVYQNLEADHFTLDGKTPAPNPEMITDLTYQLEKMIRYILRVNNMLPDPPATPTE</sequence>
<dbReference type="AlphaFoldDB" id="A0A074LKL5"/>
<evidence type="ECO:0000313" key="3">
    <source>
        <dbReference type="Proteomes" id="UP000027931"/>
    </source>
</evidence>
<dbReference type="GO" id="GO:0016887">
    <property type="term" value="F:ATP hydrolysis activity"/>
    <property type="evidence" value="ECO:0007669"/>
    <property type="project" value="InterPro"/>
</dbReference>
<dbReference type="eggNOG" id="COG3593">
    <property type="taxonomic scope" value="Bacteria"/>
</dbReference>
<dbReference type="InterPro" id="IPR041685">
    <property type="entry name" value="AAA_GajA/Old/RecF-like"/>
</dbReference>
<dbReference type="CDD" id="cd00267">
    <property type="entry name" value="ABC_ATPase"/>
    <property type="match status" value="1"/>
</dbReference>
<dbReference type="PANTHER" id="PTHR43581:SF4">
    <property type="entry name" value="ATP_GTP PHOSPHATASE"/>
    <property type="match status" value="1"/>
</dbReference>
<comment type="caution">
    <text evidence="2">The sequence shown here is derived from an EMBL/GenBank/DDBJ whole genome shotgun (WGS) entry which is preliminary data.</text>
</comment>
<dbReference type="SUPFAM" id="SSF52540">
    <property type="entry name" value="P-loop containing nucleoside triphosphate hydrolases"/>
    <property type="match status" value="1"/>
</dbReference>
<dbReference type="InterPro" id="IPR003593">
    <property type="entry name" value="AAA+_ATPase"/>
</dbReference>
<dbReference type="Pfam" id="PF13175">
    <property type="entry name" value="AAA_15"/>
    <property type="match status" value="1"/>
</dbReference>
<evidence type="ECO:0000259" key="1">
    <source>
        <dbReference type="SMART" id="SM00382"/>
    </source>
</evidence>
<protein>
    <recommendedName>
        <fullName evidence="1">AAA+ ATPase domain-containing protein</fullName>
    </recommendedName>
</protein>
<feature type="domain" description="AAA+ ATPase" evidence="1">
    <location>
        <begin position="36"/>
        <end position="355"/>
    </location>
</feature>
<dbReference type="OrthoDB" id="308933at2"/>
<dbReference type="EMBL" id="JMIR01000034">
    <property type="protein sequence ID" value="KEO81629.1"/>
    <property type="molecule type" value="Genomic_DNA"/>
</dbReference>